<dbReference type="InterPro" id="IPR018303">
    <property type="entry name" value="ATPase_P-typ_P_site"/>
</dbReference>
<dbReference type="Pfam" id="PF13246">
    <property type="entry name" value="Cation_ATPase"/>
    <property type="match status" value="1"/>
</dbReference>
<dbReference type="InterPro" id="IPR001757">
    <property type="entry name" value="P_typ_ATPase"/>
</dbReference>
<dbReference type="PANTHER" id="PTHR43294:SF20">
    <property type="entry name" value="P-TYPE ATPASE"/>
    <property type="match status" value="1"/>
</dbReference>
<keyword evidence="8" id="KW-0472">Membrane</keyword>
<keyword evidence="7" id="KW-1133">Transmembrane helix</keyword>
<dbReference type="GO" id="GO:1902600">
    <property type="term" value="P:proton transmembrane transport"/>
    <property type="evidence" value="ECO:0007669"/>
    <property type="project" value="TreeGrafter"/>
</dbReference>
<evidence type="ECO:0000259" key="9">
    <source>
        <dbReference type="SMART" id="SM00831"/>
    </source>
</evidence>
<dbReference type="SFLD" id="SFLDS00003">
    <property type="entry name" value="Haloacid_Dehalogenase"/>
    <property type="match status" value="1"/>
</dbReference>
<dbReference type="eggNOG" id="COG0474">
    <property type="taxonomic scope" value="Bacteria"/>
</dbReference>
<feature type="domain" description="Cation-transporting P-type ATPase N-terminal" evidence="9">
    <location>
        <begin position="119"/>
        <end position="192"/>
    </location>
</feature>
<dbReference type="PROSITE" id="PS00154">
    <property type="entry name" value="ATPASE_E1_E2"/>
    <property type="match status" value="1"/>
</dbReference>
<protein>
    <submittedName>
        <fullName evidence="10">ATPase, P-type (Transporting), HAD superfamily, subfamily IC</fullName>
    </submittedName>
</protein>
<sequence>MRQLMNVAVDPSSSLQTPFAAARIRHYIPGRTRLELTPTSGDLRDRLARGLERRGWVLAGFSGATRSLLVRHPPECSPTEVLDTIIELLGEPGGAGFDGALARAPAAPSPRRQGDDLTRLMTAHAEAALEMLGSSRSGLDQAEARRRLARHGPNALPPPKRRSPASMAGGQLATLPVGLLAGSAVLSLATGGAFDAAATLGVIALNAGIGFFTENAVESLIARLGRPVEHATVIVRSGVALTAPARDVAPGDILALGPGQSVPADARLIEANDLTLDESILTGESLGVEKSAAPLALGEVPLAERVNMVHAGTVVIGGQGLAVAARTGPRTEAAAVRVLIASARPPKPVIEEKLDQFSRTLVFGALAASGVVLAIGLIRRRPTLTMIRSAVSLAVASLPEGLPAVATTTFALEAKAMERQGVFVRMLPAIESIGAIDTLCLDKTGTLTENRMSVAGAAAGSAIYHANGTLSLTREDGLAAQDKDGRALAALAEAVALCNMAELDADGAGVGSGTEVALLAFAALAGVNIPAVRATAPRRAARERSQLRRYMVTVHERDDETLLFLKGAPEDVLALCRHERRSRGRVGLDESRRAEIQAQNTTLAARGQRVLGVARQRSRAGAFDPERPDDLEWLGLVGLSDPLRSDARGAIATFHAAGIRTLMITGDHPVTANAIAQGLDLSAGGAVTVLTGSDMAAMDDVSLARAAREATVFARVTPADKLRIVRALQASGAVVGMLGDGVNDGPALREARVGIAMGKKGSDVAREVADVVIADDDLAALARAVGRGRSTDDNIKNAVRFLLSTNLSEVMLMLVESFGAPQELETPMELLWLNLVTDILPAIGLAMAEPAGDVMARAPSSLRGPILDGAEYRKLGLDALQIAAVSLVAHFASLGRAPAGPQTRTATFVTLAGAQIVHAFSLRDRTRGDPRARSISERRLDLSLAGAAGLLVLPFALPGLGRALGIGPLSPAQLGLSGGLVGASLVLSELRRMRPPKIQVLGGAAPT</sequence>
<dbReference type="PRINTS" id="PR00120">
    <property type="entry name" value="HATPASE"/>
</dbReference>
<dbReference type="GO" id="GO:0006883">
    <property type="term" value="P:intracellular sodium ion homeostasis"/>
    <property type="evidence" value="ECO:0007669"/>
    <property type="project" value="TreeGrafter"/>
</dbReference>
<dbReference type="GO" id="GO:1990573">
    <property type="term" value="P:potassium ion import across plasma membrane"/>
    <property type="evidence" value="ECO:0007669"/>
    <property type="project" value="TreeGrafter"/>
</dbReference>
<dbReference type="AlphaFoldDB" id="B0SVN9"/>
<gene>
    <name evidence="10" type="ordered locus">Caul_2380</name>
</gene>
<dbReference type="EMBL" id="CP000927">
    <property type="protein sequence ID" value="ABZ71507.1"/>
    <property type="molecule type" value="Genomic_DNA"/>
</dbReference>
<dbReference type="SMART" id="SM00831">
    <property type="entry name" value="Cation_ATPase_N"/>
    <property type="match status" value="1"/>
</dbReference>
<dbReference type="Pfam" id="PF00122">
    <property type="entry name" value="E1-E2_ATPase"/>
    <property type="match status" value="1"/>
</dbReference>
<dbReference type="InterPro" id="IPR036412">
    <property type="entry name" value="HAD-like_sf"/>
</dbReference>
<evidence type="ECO:0000256" key="4">
    <source>
        <dbReference type="ARBA" id="ARBA00022741"/>
    </source>
</evidence>
<accession>B0SVN9</accession>
<dbReference type="GO" id="GO:0005524">
    <property type="term" value="F:ATP binding"/>
    <property type="evidence" value="ECO:0007669"/>
    <property type="project" value="UniProtKB-KW"/>
</dbReference>
<dbReference type="GO" id="GO:0036376">
    <property type="term" value="P:sodium ion export across plasma membrane"/>
    <property type="evidence" value="ECO:0007669"/>
    <property type="project" value="TreeGrafter"/>
</dbReference>
<dbReference type="GO" id="GO:0030007">
    <property type="term" value="P:intracellular potassium ion homeostasis"/>
    <property type="evidence" value="ECO:0007669"/>
    <property type="project" value="TreeGrafter"/>
</dbReference>
<dbReference type="NCBIfam" id="TIGR01494">
    <property type="entry name" value="ATPase_P-type"/>
    <property type="match status" value="2"/>
</dbReference>
<reference evidence="10" key="1">
    <citation type="submission" date="2008-01" db="EMBL/GenBank/DDBJ databases">
        <title>Complete sequence of chromosome of Caulobacter sp. K31.</title>
        <authorList>
            <consortium name="US DOE Joint Genome Institute"/>
            <person name="Copeland A."/>
            <person name="Lucas S."/>
            <person name="Lapidus A."/>
            <person name="Barry K."/>
            <person name="Glavina del Rio T."/>
            <person name="Dalin E."/>
            <person name="Tice H."/>
            <person name="Pitluck S."/>
            <person name="Bruce D."/>
            <person name="Goodwin L."/>
            <person name="Thompson L.S."/>
            <person name="Brettin T."/>
            <person name="Detter J.C."/>
            <person name="Han C."/>
            <person name="Schmutz J."/>
            <person name="Larimer F."/>
            <person name="Land M."/>
            <person name="Hauser L."/>
            <person name="Kyrpides N."/>
            <person name="Kim E."/>
            <person name="Stephens C."/>
            <person name="Richardson P."/>
        </authorList>
    </citation>
    <scope>NUCLEOTIDE SEQUENCE [LARGE SCALE GENOMIC DNA]</scope>
    <source>
        <strain evidence="10">K31</strain>
    </source>
</reference>
<dbReference type="Gene3D" id="2.70.150.10">
    <property type="entry name" value="Calcium-transporting ATPase, cytoplasmic transduction domain A"/>
    <property type="match status" value="1"/>
</dbReference>
<dbReference type="InterPro" id="IPR023298">
    <property type="entry name" value="ATPase_P-typ_TM_dom_sf"/>
</dbReference>
<comment type="subcellular location">
    <subcellularLocation>
        <location evidence="1">Membrane</location>
        <topology evidence="1">Multi-pass membrane protein</topology>
    </subcellularLocation>
</comment>
<dbReference type="SUPFAM" id="SSF81660">
    <property type="entry name" value="Metal cation-transporting ATPase, ATP-binding domain N"/>
    <property type="match status" value="1"/>
</dbReference>
<dbReference type="STRING" id="366602.Caul_2380"/>
<evidence type="ECO:0000256" key="6">
    <source>
        <dbReference type="ARBA" id="ARBA00022967"/>
    </source>
</evidence>
<dbReference type="InterPro" id="IPR059000">
    <property type="entry name" value="ATPase_P-type_domA"/>
</dbReference>
<dbReference type="Gene3D" id="3.40.50.1000">
    <property type="entry name" value="HAD superfamily/HAD-like"/>
    <property type="match status" value="1"/>
</dbReference>
<dbReference type="SFLD" id="SFLDF00027">
    <property type="entry name" value="p-type_atpase"/>
    <property type="match status" value="1"/>
</dbReference>
<evidence type="ECO:0000256" key="5">
    <source>
        <dbReference type="ARBA" id="ARBA00022840"/>
    </source>
</evidence>
<dbReference type="InterPro" id="IPR044492">
    <property type="entry name" value="P_typ_ATPase_HD_dom"/>
</dbReference>
<dbReference type="InterPro" id="IPR004014">
    <property type="entry name" value="ATPase_P-typ_cation-transptr_N"/>
</dbReference>
<dbReference type="Pfam" id="PF00690">
    <property type="entry name" value="Cation_ATPase_N"/>
    <property type="match status" value="1"/>
</dbReference>
<keyword evidence="6" id="KW-1278">Translocase</keyword>
<dbReference type="Gene3D" id="3.40.1110.10">
    <property type="entry name" value="Calcium-transporting ATPase, cytoplasmic domain N"/>
    <property type="match status" value="1"/>
</dbReference>
<evidence type="ECO:0000256" key="7">
    <source>
        <dbReference type="ARBA" id="ARBA00022989"/>
    </source>
</evidence>
<evidence type="ECO:0000313" key="10">
    <source>
        <dbReference type="EMBL" id="ABZ71507.1"/>
    </source>
</evidence>
<dbReference type="GO" id="GO:0005391">
    <property type="term" value="F:P-type sodium:potassium-exchanging transporter activity"/>
    <property type="evidence" value="ECO:0007669"/>
    <property type="project" value="TreeGrafter"/>
</dbReference>
<dbReference type="HOGENOM" id="CLU_002360_2_1_5"/>
<dbReference type="Gene3D" id="1.20.1110.10">
    <property type="entry name" value="Calcium-transporting ATPase, transmembrane domain"/>
    <property type="match status" value="1"/>
</dbReference>
<comment type="similarity">
    <text evidence="2">Belongs to the cation transport ATPase (P-type) (TC 3.A.3) family. Type IIA subfamily.</text>
</comment>
<dbReference type="InterPro" id="IPR008250">
    <property type="entry name" value="ATPase_P-typ_transduc_dom_A_sf"/>
</dbReference>
<dbReference type="InterPro" id="IPR023299">
    <property type="entry name" value="ATPase_P-typ_cyto_dom_N"/>
</dbReference>
<dbReference type="SFLD" id="SFLDG00002">
    <property type="entry name" value="C1.7:_P-type_atpase_like"/>
    <property type="match status" value="1"/>
</dbReference>
<dbReference type="KEGG" id="cak:Caul_2380"/>
<name>B0SVN9_CAUSK</name>
<evidence type="ECO:0000256" key="1">
    <source>
        <dbReference type="ARBA" id="ARBA00004141"/>
    </source>
</evidence>
<dbReference type="InterPro" id="IPR006068">
    <property type="entry name" value="ATPase_P-typ_cation-transptr_C"/>
</dbReference>
<organism evidence="10">
    <name type="scientific">Caulobacter sp. (strain K31)</name>
    <dbReference type="NCBI Taxonomy" id="366602"/>
    <lineage>
        <taxon>Bacteria</taxon>
        <taxon>Pseudomonadati</taxon>
        <taxon>Pseudomonadota</taxon>
        <taxon>Alphaproteobacteria</taxon>
        <taxon>Caulobacterales</taxon>
        <taxon>Caulobacteraceae</taxon>
        <taxon>Caulobacter</taxon>
    </lineage>
</organism>
<dbReference type="PANTHER" id="PTHR43294">
    <property type="entry name" value="SODIUM/POTASSIUM-TRANSPORTING ATPASE SUBUNIT ALPHA"/>
    <property type="match status" value="1"/>
</dbReference>
<evidence type="ECO:0000256" key="3">
    <source>
        <dbReference type="ARBA" id="ARBA00022692"/>
    </source>
</evidence>
<proteinExistence type="inferred from homology"/>
<evidence type="ECO:0000256" key="2">
    <source>
        <dbReference type="ARBA" id="ARBA00005675"/>
    </source>
</evidence>
<keyword evidence="3" id="KW-0812">Transmembrane</keyword>
<dbReference type="SUPFAM" id="SSF81665">
    <property type="entry name" value="Calcium ATPase, transmembrane domain M"/>
    <property type="match status" value="1"/>
</dbReference>
<dbReference type="InterPro" id="IPR023214">
    <property type="entry name" value="HAD_sf"/>
</dbReference>
<dbReference type="GO" id="GO:0016887">
    <property type="term" value="F:ATP hydrolysis activity"/>
    <property type="evidence" value="ECO:0007669"/>
    <property type="project" value="InterPro"/>
</dbReference>
<dbReference type="SUPFAM" id="SSF81653">
    <property type="entry name" value="Calcium ATPase, transduction domain A"/>
    <property type="match status" value="1"/>
</dbReference>
<dbReference type="Pfam" id="PF00689">
    <property type="entry name" value="Cation_ATPase_C"/>
    <property type="match status" value="1"/>
</dbReference>
<keyword evidence="5" id="KW-0067">ATP-binding</keyword>
<dbReference type="InterPro" id="IPR050510">
    <property type="entry name" value="Cation_transp_ATPase_P-type"/>
</dbReference>
<dbReference type="SUPFAM" id="SSF56784">
    <property type="entry name" value="HAD-like"/>
    <property type="match status" value="1"/>
</dbReference>
<keyword evidence="4" id="KW-0547">Nucleotide-binding</keyword>
<dbReference type="PRINTS" id="PR00119">
    <property type="entry name" value="CATATPASE"/>
</dbReference>
<dbReference type="GO" id="GO:0005886">
    <property type="term" value="C:plasma membrane"/>
    <property type="evidence" value="ECO:0007669"/>
    <property type="project" value="TreeGrafter"/>
</dbReference>
<evidence type="ECO:0000256" key="8">
    <source>
        <dbReference type="ARBA" id="ARBA00023136"/>
    </source>
</evidence>